<dbReference type="EMBL" id="JXBC01000013">
    <property type="protein sequence ID" value="KIU06176.1"/>
    <property type="molecule type" value="Genomic_DNA"/>
</dbReference>
<evidence type="ECO:0000256" key="3">
    <source>
        <dbReference type="ARBA" id="ARBA00022617"/>
    </source>
</evidence>
<dbReference type="PATRIC" id="fig|1423.173.peg.4720"/>
<dbReference type="GO" id="GO:0030313">
    <property type="term" value="C:cell envelope"/>
    <property type="evidence" value="ECO:0007669"/>
    <property type="project" value="UniProtKB-SubCell"/>
</dbReference>
<dbReference type="RefSeq" id="WP_043858913.1">
    <property type="nucleotide sequence ID" value="NZ_JABRUZ010000003.1"/>
</dbReference>
<evidence type="ECO:0000313" key="19">
    <source>
        <dbReference type="EMBL" id="WEY85490.1"/>
    </source>
</evidence>
<reference evidence="18 20" key="1">
    <citation type="submission" date="2014-12" db="EMBL/GenBank/DDBJ databases">
        <title>Comparative genome analysis of Bacillus coagulans HM-08, Clostridium butyricum HM-68, Bacillus subtilis HM-66 and Bacillus licheniformis BL-09.</title>
        <authorList>
            <person name="Zhang H."/>
        </authorList>
    </citation>
    <scope>NUCLEOTIDE SEQUENCE [LARGE SCALE GENOMIC DNA]</scope>
    <source>
        <strain evidence="18 20">HM-66</strain>
    </source>
</reference>
<dbReference type="PROSITE" id="PS51404">
    <property type="entry name" value="DYP_PEROXIDASE"/>
    <property type="match status" value="1"/>
</dbReference>
<organism evidence="18 20">
    <name type="scientific">Bacillus subtilis</name>
    <dbReference type="NCBI Taxonomy" id="1423"/>
    <lineage>
        <taxon>Bacteria</taxon>
        <taxon>Bacillati</taxon>
        <taxon>Bacillota</taxon>
        <taxon>Bacilli</taxon>
        <taxon>Bacillales</taxon>
        <taxon>Bacillaceae</taxon>
        <taxon>Bacillus</taxon>
    </lineage>
</organism>
<keyword evidence="15" id="KW-1133">Transmembrane helix</keyword>
<keyword evidence="7 13" id="KW-0408">Iron</keyword>
<evidence type="ECO:0000256" key="9">
    <source>
        <dbReference type="ARBA" id="ARBA00025737"/>
    </source>
</evidence>
<evidence type="ECO:0000256" key="10">
    <source>
        <dbReference type="ARBA" id="ARBA00033771"/>
    </source>
</evidence>
<dbReference type="InterPro" id="IPR011008">
    <property type="entry name" value="Dimeric_a/b-barrel"/>
</dbReference>
<reference evidence="19" key="2">
    <citation type="submission" date="2023-03" db="EMBL/GenBank/DDBJ databases">
        <title>Complete genome sequences of 52 Bacillus and Priestia strains isolated from West-African fermentations and 26 reference strains from the DSMZ collection.</title>
        <authorList>
            <person name="Wiedenbein E.S."/>
            <person name="Canoy T.S."/>
            <person name="Hui Y."/>
            <person name="Parkouda C."/>
            <person name="Dawende C."/>
            <person name="Ametefe E."/>
            <person name="Jespersen L."/>
            <person name="Nielsen D.S."/>
        </authorList>
    </citation>
    <scope>NUCLEOTIDE SEQUENCE</scope>
    <source>
        <strain evidence="19">PRO56</strain>
    </source>
</reference>
<comment type="function">
    <text evidence="13">Involved in the recovery of exogenous heme iron. Extracts iron from heme while preserving the protoporphyrin ring intact.</text>
</comment>
<keyword evidence="15" id="KW-0812">Transmembrane</keyword>
<dbReference type="Pfam" id="PF10518">
    <property type="entry name" value="TAT_signal"/>
    <property type="match status" value="1"/>
</dbReference>
<dbReference type="Pfam" id="PF20628">
    <property type="entry name" value="Dyp_perox_C"/>
    <property type="match status" value="1"/>
</dbReference>
<dbReference type="InterPro" id="IPR048328">
    <property type="entry name" value="Dyp_perox_C"/>
</dbReference>
<evidence type="ECO:0000256" key="12">
    <source>
        <dbReference type="ARBA" id="ARBA00048856"/>
    </source>
</evidence>
<dbReference type="Proteomes" id="UP000032247">
    <property type="component" value="Unassembled WGS sequence"/>
</dbReference>
<dbReference type="InterPro" id="IPR048327">
    <property type="entry name" value="Dyp_perox_N"/>
</dbReference>
<evidence type="ECO:0000256" key="1">
    <source>
        <dbReference type="ARBA" id="ARBA00004196"/>
    </source>
</evidence>
<dbReference type="InterPro" id="IPR006313">
    <property type="entry name" value="EfeB/EfeN"/>
</dbReference>
<dbReference type="EMBL" id="CP120576">
    <property type="protein sequence ID" value="WEY85490.1"/>
    <property type="molecule type" value="Genomic_DNA"/>
</dbReference>
<feature type="region of interest" description="Disordered" evidence="14">
    <location>
        <begin position="295"/>
        <end position="317"/>
    </location>
</feature>
<proteinExistence type="inferred from homology"/>
<accession>A0A0D1KSM6</accession>
<protein>
    <recommendedName>
        <fullName evidence="10 13">Deferrochelatase</fullName>
        <ecNumber evidence="13">1.11.1.-</ecNumber>
    </recommendedName>
    <alternativeName>
        <fullName evidence="11 13">Peroxidase EfeB</fullName>
    </alternativeName>
</protein>
<evidence type="ECO:0000256" key="13">
    <source>
        <dbReference type="RuleBase" id="RU365017"/>
    </source>
</evidence>
<evidence type="ECO:0000256" key="2">
    <source>
        <dbReference type="ARBA" id="ARBA00022559"/>
    </source>
</evidence>
<dbReference type="Pfam" id="PF04261">
    <property type="entry name" value="Dyp_perox_N"/>
    <property type="match status" value="1"/>
</dbReference>
<dbReference type="PANTHER" id="PTHR30521:SF4">
    <property type="entry name" value="DEFERROCHELATASE"/>
    <property type="match status" value="1"/>
</dbReference>
<comment type="similarity">
    <text evidence="9 13">Belongs to the DyP-type peroxidase family.</text>
</comment>
<dbReference type="InterPro" id="IPR006314">
    <property type="entry name" value="Dyp_peroxidase"/>
</dbReference>
<dbReference type="GO" id="GO:0004601">
    <property type="term" value="F:peroxidase activity"/>
    <property type="evidence" value="ECO:0007669"/>
    <property type="project" value="UniProtKB-KW"/>
</dbReference>
<dbReference type="PROSITE" id="PS51318">
    <property type="entry name" value="TAT"/>
    <property type="match status" value="1"/>
</dbReference>
<evidence type="ECO:0000313" key="18">
    <source>
        <dbReference type="EMBL" id="KIU06176.1"/>
    </source>
</evidence>
<feature type="domain" description="Dyp-type peroxidase C-terminal" evidence="17">
    <location>
        <begin position="231"/>
        <end position="404"/>
    </location>
</feature>
<keyword evidence="15" id="KW-0472">Membrane</keyword>
<dbReference type="STRING" id="483913.AN935_19355"/>
<dbReference type="InterPro" id="IPR006311">
    <property type="entry name" value="TAT_signal"/>
</dbReference>
<dbReference type="GO" id="GO:0005829">
    <property type="term" value="C:cytosol"/>
    <property type="evidence" value="ECO:0007669"/>
    <property type="project" value="TreeGrafter"/>
</dbReference>
<dbReference type="AlphaFoldDB" id="A0A0D1KSM6"/>
<feature type="domain" description="Dyp-type peroxidase N-terminal" evidence="16">
    <location>
        <begin position="66"/>
        <end position="222"/>
    </location>
</feature>
<dbReference type="Proteomes" id="UP001214898">
    <property type="component" value="Chromosome"/>
</dbReference>
<dbReference type="GO" id="GO:0004325">
    <property type="term" value="F:ferrochelatase activity"/>
    <property type="evidence" value="ECO:0007669"/>
    <property type="project" value="UniProtKB-EC"/>
</dbReference>
<evidence type="ECO:0000259" key="17">
    <source>
        <dbReference type="Pfam" id="PF20628"/>
    </source>
</evidence>
<dbReference type="PANTHER" id="PTHR30521">
    <property type="entry name" value="DEFERROCHELATASE/PEROXIDASE"/>
    <property type="match status" value="1"/>
</dbReference>
<evidence type="ECO:0000256" key="8">
    <source>
        <dbReference type="ARBA" id="ARBA00023239"/>
    </source>
</evidence>
<dbReference type="SUPFAM" id="SSF54909">
    <property type="entry name" value="Dimeric alpha+beta barrel"/>
    <property type="match status" value="1"/>
</dbReference>
<dbReference type="GO" id="GO:0020037">
    <property type="term" value="F:heme binding"/>
    <property type="evidence" value="ECO:0007669"/>
    <property type="project" value="InterPro"/>
</dbReference>
<evidence type="ECO:0000256" key="15">
    <source>
        <dbReference type="SAM" id="Phobius"/>
    </source>
</evidence>
<keyword evidence="3 13" id="KW-0349">Heme</keyword>
<evidence type="ECO:0000256" key="14">
    <source>
        <dbReference type="SAM" id="MobiDB-lite"/>
    </source>
</evidence>
<comment type="catalytic activity">
    <reaction evidence="12">
        <text>heme b + 2 H(+) = protoporphyrin IX + Fe(2+)</text>
        <dbReference type="Rhea" id="RHEA:22584"/>
        <dbReference type="ChEBI" id="CHEBI:15378"/>
        <dbReference type="ChEBI" id="CHEBI:29033"/>
        <dbReference type="ChEBI" id="CHEBI:57306"/>
        <dbReference type="ChEBI" id="CHEBI:60344"/>
        <dbReference type="EC" id="4.98.1.1"/>
    </reaction>
    <physiologicalReaction direction="left-to-right" evidence="12">
        <dbReference type="Rhea" id="RHEA:22585"/>
    </physiologicalReaction>
</comment>
<evidence type="ECO:0000256" key="5">
    <source>
        <dbReference type="ARBA" id="ARBA00022729"/>
    </source>
</evidence>
<dbReference type="NCBIfam" id="TIGR01412">
    <property type="entry name" value="tat_substr_1"/>
    <property type="match status" value="1"/>
</dbReference>
<name>A0A0D1KSM6_BACIU</name>
<keyword evidence="8" id="KW-0456">Lyase</keyword>
<keyword evidence="4 13" id="KW-0479">Metal-binding</keyword>
<comment type="cofactor">
    <cofactor evidence="13">
        <name>heme b</name>
        <dbReference type="ChEBI" id="CHEBI:60344"/>
    </cofactor>
    <text evidence="13">Binds 1 heme b (iron(II)-protoporphyrin IX) group non-covalently per subunit.</text>
</comment>
<keyword evidence="2 13" id="KW-0575">Peroxidase</keyword>
<comment type="subcellular location">
    <subcellularLocation>
        <location evidence="1">Cell envelope</location>
    </subcellularLocation>
</comment>
<evidence type="ECO:0000256" key="4">
    <source>
        <dbReference type="ARBA" id="ARBA00022723"/>
    </source>
</evidence>
<evidence type="ECO:0000256" key="11">
    <source>
        <dbReference type="ARBA" id="ARBA00033775"/>
    </source>
</evidence>
<gene>
    <name evidence="19" type="primary">efeB</name>
    <name evidence="19" type="ORF">P5633_04670</name>
    <name evidence="18" type="ORF">SC09_contig4orf01231</name>
</gene>
<feature type="transmembrane region" description="Helical" evidence="15">
    <location>
        <begin position="21"/>
        <end position="41"/>
    </location>
</feature>
<evidence type="ECO:0000259" key="16">
    <source>
        <dbReference type="Pfam" id="PF04261"/>
    </source>
</evidence>
<sequence>MSDEQKKPEQIHRRDILKWGAMAGAAVAIGASGLGGLAPLVQTAAKPSKKDEKEEEQIVPFYGKHQAGITTAHQTYVYFAALDVTAKEKSDIITLFRNWTSLTQMLTSGKKMSAEQRNQYLPPQDTGESADLSPSNLTVTFGFGPGFFEKDGKDRFGLKSKKPKHLAALPAMPNDNLDEKQGGGDICIQVCADDEQVAFHALRNLLNQAVGTCEVRFVNKGFLSGGKNGETPRNLFGFKDGTGNQSTKDDSLMNSIVWIQSGEPDWMTGGTYMAFRKIKMFLEIWDRSSLKDQEDTFGRRKSSGAPFGQKKETDPVKLNQIPSNSHVSLAKSTGKQILRRAFSYTEGLDPKTGYMDAGLLFISFQKNPDNQFIPMLKALSAKDALNEYTQTIGSALYACPGGCKKGEYIAQRLLES</sequence>
<dbReference type="GO" id="GO:0033212">
    <property type="term" value="P:iron import into cell"/>
    <property type="evidence" value="ECO:0007669"/>
    <property type="project" value="InterPro"/>
</dbReference>
<evidence type="ECO:0000313" key="20">
    <source>
        <dbReference type="Proteomes" id="UP000032247"/>
    </source>
</evidence>
<keyword evidence="6 13" id="KW-0560">Oxidoreductase</keyword>
<keyword evidence="5" id="KW-0732">Signal</keyword>
<dbReference type="GO" id="GO:0046872">
    <property type="term" value="F:metal ion binding"/>
    <property type="evidence" value="ECO:0007669"/>
    <property type="project" value="UniProtKB-KW"/>
</dbReference>
<dbReference type="EC" id="1.11.1.-" evidence="13"/>
<evidence type="ECO:0000256" key="7">
    <source>
        <dbReference type="ARBA" id="ARBA00023004"/>
    </source>
</evidence>
<dbReference type="InterPro" id="IPR019546">
    <property type="entry name" value="TAT_signal_bac_arc"/>
</dbReference>
<evidence type="ECO:0000256" key="6">
    <source>
        <dbReference type="ARBA" id="ARBA00023002"/>
    </source>
</evidence>
<dbReference type="NCBIfam" id="TIGR01413">
    <property type="entry name" value="Dyp_perox_fam"/>
    <property type="match status" value="1"/>
</dbReference>